<dbReference type="Pfam" id="PF26078">
    <property type="entry name" value="Baseplate_J_M"/>
    <property type="match status" value="1"/>
</dbReference>
<proteinExistence type="inferred from homology"/>
<dbReference type="InterPro" id="IPR052399">
    <property type="entry name" value="Phage_Baseplate_Assmbl_Protein"/>
</dbReference>
<reference evidence="4 5" key="1">
    <citation type="journal article" date="2015" name="Genome Announc.">
        <title>Expanding the biotechnology potential of lactobacilli through comparative genomics of 213 strains and associated genera.</title>
        <authorList>
            <person name="Sun Z."/>
            <person name="Harris H.M."/>
            <person name="McCann A."/>
            <person name="Guo C."/>
            <person name="Argimon S."/>
            <person name="Zhang W."/>
            <person name="Yang X."/>
            <person name="Jeffery I.B."/>
            <person name="Cooney J.C."/>
            <person name="Kagawa T.F."/>
            <person name="Liu W."/>
            <person name="Song Y."/>
            <person name="Salvetti E."/>
            <person name="Wrobel A."/>
            <person name="Rasinkangas P."/>
            <person name="Parkhill J."/>
            <person name="Rea M.C."/>
            <person name="O'Sullivan O."/>
            <person name="Ritari J."/>
            <person name="Douillard F.P."/>
            <person name="Paul Ross R."/>
            <person name="Yang R."/>
            <person name="Briner A.E."/>
            <person name="Felis G.E."/>
            <person name="de Vos W.M."/>
            <person name="Barrangou R."/>
            <person name="Klaenhammer T.R."/>
            <person name="Caufield P.W."/>
            <person name="Cui Y."/>
            <person name="Zhang H."/>
            <person name="O'Toole P.W."/>
        </authorList>
    </citation>
    <scope>NUCLEOTIDE SEQUENCE [LARGE SCALE GENOMIC DNA]</scope>
    <source>
        <strain evidence="4 5">DSM 24301</strain>
    </source>
</reference>
<dbReference type="PANTHER" id="PTHR37829:SF3">
    <property type="entry name" value="PROTEIN JAYE-RELATED"/>
    <property type="match status" value="1"/>
</dbReference>
<dbReference type="Pfam" id="PF26079">
    <property type="entry name" value="Baseplate_J_C"/>
    <property type="match status" value="1"/>
</dbReference>
<sequence length="380" mass="41402">MTPIEYAATLDQYDFEYFKSQALDHVPDGVDKREGSIIYDALAPSAYAFAEMVIALQRNILDSYTQTATGEYLDYRGEERGLTRYQATKAVVTAKFLDSQGANTPVEIGDRFASIGASPYFYAVSKLMDDGTAQLTAEVAGDGPNHYLGQILPISPNDQVAYAEIIEMTIPARNTETDDDYRQRILNDYKTGAYGGNIADYQDMIASLGTVGAVQVYPTWEGGGTVKLVILDNDEMPASQQLQTDVKLAIDPADDPGQGIGMAPIGHEVTVVAPTARTIPITMTVQTETGSRTQELVDAVTKVLSDYFESVRHNWAKLLPRTRTYSLMMYRAQMIVAVLAVPGVVNVTDLLIDGQPSDLKLTETAELSELPVLGEVTING</sequence>
<accession>A0A0R2MSR7</accession>
<comment type="similarity">
    <text evidence="1">Belongs to the Mu gp47/PBSX XkdT family.</text>
</comment>
<evidence type="ECO:0000313" key="5">
    <source>
        <dbReference type="Proteomes" id="UP000050969"/>
    </source>
</evidence>
<evidence type="ECO:0000256" key="1">
    <source>
        <dbReference type="ARBA" id="ARBA00038087"/>
    </source>
</evidence>
<evidence type="ECO:0000313" key="4">
    <source>
        <dbReference type="EMBL" id="KRO16622.1"/>
    </source>
</evidence>
<organism evidence="4 5">
    <name type="scientific">Lacticaseibacillus saniviri JCM 17471 = DSM 24301</name>
    <dbReference type="NCBI Taxonomy" id="1293598"/>
    <lineage>
        <taxon>Bacteria</taxon>
        <taxon>Bacillati</taxon>
        <taxon>Bacillota</taxon>
        <taxon>Bacilli</taxon>
        <taxon>Lactobacillales</taxon>
        <taxon>Lactobacillaceae</taxon>
        <taxon>Lacticaseibacillus</taxon>
    </lineage>
</organism>
<dbReference type="RefSeq" id="WP_054776940.1">
    <property type="nucleotide sequence ID" value="NZ_BBBX01000005.1"/>
</dbReference>
<comment type="caution">
    <text evidence="4">The sequence shown here is derived from an EMBL/GenBank/DDBJ whole genome shotgun (WGS) entry which is preliminary data.</text>
</comment>
<dbReference type="Proteomes" id="UP000050969">
    <property type="component" value="Unassembled WGS sequence"/>
</dbReference>
<dbReference type="PATRIC" id="fig|1293598.4.peg.1118"/>
<gene>
    <name evidence="4" type="ORF">IV56_GL001066</name>
</gene>
<protein>
    <submittedName>
        <fullName evidence="4">Uncharacterized protein</fullName>
    </submittedName>
</protein>
<dbReference type="InterPro" id="IPR058530">
    <property type="entry name" value="Baseplate_J-like_C"/>
</dbReference>
<dbReference type="AlphaFoldDB" id="A0A0R2MSR7"/>
<feature type="domain" description="Baseplate J-like central" evidence="2">
    <location>
        <begin position="193"/>
        <end position="273"/>
    </location>
</feature>
<feature type="domain" description="Baseplate J-like C-terminal" evidence="3">
    <location>
        <begin position="279"/>
        <end position="379"/>
    </location>
</feature>
<dbReference type="STRING" id="1293598.IV56_GL001066"/>
<evidence type="ECO:0000259" key="2">
    <source>
        <dbReference type="Pfam" id="PF26078"/>
    </source>
</evidence>
<name>A0A0R2MSR7_9LACO</name>
<dbReference type="OrthoDB" id="2554267at2"/>
<evidence type="ECO:0000259" key="3">
    <source>
        <dbReference type="Pfam" id="PF26079"/>
    </source>
</evidence>
<dbReference type="EMBL" id="JQCE01000035">
    <property type="protein sequence ID" value="KRO16622.1"/>
    <property type="molecule type" value="Genomic_DNA"/>
</dbReference>
<keyword evidence="5" id="KW-1185">Reference proteome</keyword>
<dbReference type="InterPro" id="IPR058531">
    <property type="entry name" value="Baseplate_J_M"/>
</dbReference>
<dbReference type="PANTHER" id="PTHR37829">
    <property type="entry name" value="PHAGE-LIKE ELEMENT PBSX PROTEIN XKDT"/>
    <property type="match status" value="1"/>
</dbReference>